<feature type="transmembrane region" description="Helical" evidence="1">
    <location>
        <begin position="77"/>
        <end position="98"/>
    </location>
</feature>
<dbReference type="RefSeq" id="WP_358347774.1">
    <property type="nucleotide sequence ID" value="NZ_JBEZFP010000003.1"/>
</dbReference>
<proteinExistence type="predicted"/>
<evidence type="ECO:0000313" key="2">
    <source>
        <dbReference type="EMBL" id="MEU8132252.1"/>
    </source>
</evidence>
<accession>A0ABV3D9V1</accession>
<organism evidence="2 3">
    <name type="scientific">Streptodolium elevatio</name>
    <dbReference type="NCBI Taxonomy" id="3157996"/>
    <lineage>
        <taxon>Bacteria</taxon>
        <taxon>Bacillati</taxon>
        <taxon>Actinomycetota</taxon>
        <taxon>Actinomycetes</taxon>
        <taxon>Kitasatosporales</taxon>
        <taxon>Streptomycetaceae</taxon>
        <taxon>Streptodolium</taxon>
    </lineage>
</organism>
<evidence type="ECO:0000313" key="3">
    <source>
        <dbReference type="Proteomes" id="UP001551482"/>
    </source>
</evidence>
<gene>
    <name evidence="2" type="ORF">AB0C36_01960</name>
</gene>
<dbReference type="Proteomes" id="UP001551482">
    <property type="component" value="Unassembled WGS sequence"/>
</dbReference>
<name>A0ABV3D9V1_9ACTN</name>
<dbReference type="EMBL" id="JBEZFP010000003">
    <property type="protein sequence ID" value="MEU8132252.1"/>
    <property type="molecule type" value="Genomic_DNA"/>
</dbReference>
<sequence>MRIASTLCRLLLFALILLGTTGMHTIGHPPEARAASGAEATHPSAAVCPDGHCPSPGASFGSGEHDMPARHGGGTDPMSLCLAVALAAFVLAVTWFAVRRRAREHVRSARGAWGRLVSGLPPPRPPDLSRLAVLRI</sequence>
<keyword evidence="3" id="KW-1185">Reference proteome</keyword>
<evidence type="ECO:0000256" key="1">
    <source>
        <dbReference type="SAM" id="Phobius"/>
    </source>
</evidence>
<protein>
    <submittedName>
        <fullName evidence="2">DUF6153 family protein</fullName>
    </submittedName>
</protein>
<reference evidence="2 3" key="1">
    <citation type="submission" date="2024-06" db="EMBL/GenBank/DDBJ databases">
        <title>The Natural Products Discovery Center: Release of the First 8490 Sequenced Strains for Exploring Actinobacteria Biosynthetic Diversity.</title>
        <authorList>
            <person name="Kalkreuter E."/>
            <person name="Kautsar S.A."/>
            <person name="Yang D."/>
            <person name="Bader C.D."/>
            <person name="Teijaro C.N."/>
            <person name="Fluegel L."/>
            <person name="Davis C.M."/>
            <person name="Simpson J.R."/>
            <person name="Lauterbach L."/>
            <person name="Steele A.D."/>
            <person name="Gui C."/>
            <person name="Meng S."/>
            <person name="Li G."/>
            <person name="Viehrig K."/>
            <person name="Ye F."/>
            <person name="Su P."/>
            <person name="Kiefer A.F."/>
            <person name="Nichols A."/>
            <person name="Cepeda A.J."/>
            <person name="Yan W."/>
            <person name="Fan B."/>
            <person name="Jiang Y."/>
            <person name="Adhikari A."/>
            <person name="Zheng C.-J."/>
            <person name="Schuster L."/>
            <person name="Cowan T.M."/>
            <person name="Smanski M.J."/>
            <person name="Chevrette M.G."/>
            <person name="De Carvalho L.P.S."/>
            <person name="Shen B."/>
        </authorList>
    </citation>
    <scope>NUCLEOTIDE SEQUENCE [LARGE SCALE GENOMIC DNA]</scope>
    <source>
        <strain evidence="2 3">NPDC048946</strain>
    </source>
</reference>
<keyword evidence="1" id="KW-0812">Transmembrane</keyword>
<dbReference type="InterPro" id="IPR046151">
    <property type="entry name" value="DUF6153"/>
</dbReference>
<keyword evidence="1" id="KW-0472">Membrane</keyword>
<keyword evidence="1" id="KW-1133">Transmembrane helix</keyword>
<dbReference type="Pfam" id="PF19650">
    <property type="entry name" value="DUF6153"/>
    <property type="match status" value="1"/>
</dbReference>
<comment type="caution">
    <text evidence="2">The sequence shown here is derived from an EMBL/GenBank/DDBJ whole genome shotgun (WGS) entry which is preliminary data.</text>
</comment>